<dbReference type="InterPro" id="IPR011006">
    <property type="entry name" value="CheY-like_superfamily"/>
</dbReference>
<keyword evidence="4" id="KW-0804">Transcription</keyword>
<dbReference type="GO" id="GO:0000160">
    <property type="term" value="P:phosphorelay signal transduction system"/>
    <property type="evidence" value="ECO:0007669"/>
    <property type="project" value="InterPro"/>
</dbReference>
<dbReference type="Pfam" id="PF25601">
    <property type="entry name" value="AAA_lid_14"/>
    <property type="match status" value="1"/>
</dbReference>
<dbReference type="InterPro" id="IPR001789">
    <property type="entry name" value="Sig_transdc_resp-reg_receiver"/>
</dbReference>
<dbReference type="Pfam" id="PF02954">
    <property type="entry name" value="HTH_8"/>
    <property type="match status" value="1"/>
</dbReference>
<dbReference type="InterPro" id="IPR027417">
    <property type="entry name" value="P-loop_NTPase"/>
</dbReference>
<sequence length="464" mass="52468">MKKTILLVEDNEKFRRLTKLTLQKEGYAVIEAETGKIAQRLMESENIDLVLLDFLLPDTTGLKLLEKWAPAFPDAVFIPCTAYGDIEDAVKAMKMGAYDYLTKPIKADELKVVIKRAFEMKHLKQENKELKQAVQQKYDLHGMIGKSPKMQEVYSLIERVAKQDITILLEGESGTGKSRGAHAVHLDSTRRLGPFIKVNCAAIPSNLLESELFGYEKGAFTGAVRSQEGKCAAADKGTLFLDEIGEISLDVQAKLLQFTQDKTFTPLGTSREVFSDVRIIAATNRNLWEMVQNGEFREDLYYRLNIIGIKLPPLRERIEDIPLLVEQFLAQFEEEHSGSYSISKNLLTKLTSYPWPGNIRELQNALSRATVLSRSGQLILEDFPEEIQNHFSAKEIETSDVHVELTDDFSLSEHLEKVEKEVIETALTSENGNQARAAEALGITRQGLLYKIRKYKILRNNNDL</sequence>
<keyword evidence="3" id="KW-0805">Transcription regulation</keyword>
<gene>
    <name evidence="8" type="ORF">GWK17_10385</name>
</gene>
<name>A0A846TKF9_9BACI</name>
<feature type="domain" description="Response regulatory" evidence="7">
    <location>
        <begin position="4"/>
        <end position="118"/>
    </location>
</feature>
<dbReference type="CDD" id="cd00009">
    <property type="entry name" value="AAA"/>
    <property type="match status" value="1"/>
</dbReference>
<proteinExistence type="predicted"/>
<dbReference type="FunFam" id="3.40.50.300:FF:000006">
    <property type="entry name" value="DNA-binding transcriptional regulator NtrC"/>
    <property type="match status" value="1"/>
</dbReference>
<dbReference type="EMBL" id="JAAVUM010000006">
    <property type="protein sequence ID" value="NKE05867.1"/>
    <property type="molecule type" value="Genomic_DNA"/>
</dbReference>
<dbReference type="PROSITE" id="PS50045">
    <property type="entry name" value="SIGMA54_INTERACT_4"/>
    <property type="match status" value="1"/>
</dbReference>
<dbReference type="InterPro" id="IPR058031">
    <property type="entry name" value="AAA_lid_NorR"/>
</dbReference>
<dbReference type="Pfam" id="PF00072">
    <property type="entry name" value="Response_reg"/>
    <property type="match status" value="1"/>
</dbReference>
<evidence type="ECO:0000256" key="3">
    <source>
        <dbReference type="ARBA" id="ARBA00023015"/>
    </source>
</evidence>
<evidence type="ECO:0000256" key="4">
    <source>
        <dbReference type="ARBA" id="ARBA00023163"/>
    </source>
</evidence>
<dbReference type="RefSeq" id="WP_167832303.1">
    <property type="nucleotide sequence ID" value="NZ_JAAVUM010000006.1"/>
</dbReference>
<keyword evidence="2" id="KW-0067">ATP-binding</keyword>
<dbReference type="Proteomes" id="UP000587942">
    <property type="component" value="Unassembled WGS sequence"/>
</dbReference>
<dbReference type="PANTHER" id="PTHR32071">
    <property type="entry name" value="TRANSCRIPTIONAL REGULATORY PROTEIN"/>
    <property type="match status" value="1"/>
</dbReference>
<evidence type="ECO:0000313" key="9">
    <source>
        <dbReference type="Proteomes" id="UP000587942"/>
    </source>
</evidence>
<comment type="caution">
    <text evidence="8">The sequence shown here is derived from an EMBL/GenBank/DDBJ whole genome shotgun (WGS) entry which is preliminary data.</text>
</comment>
<dbReference type="SUPFAM" id="SSF52540">
    <property type="entry name" value="P-loop containing nucleoside triphosphate hydrolases"/>
    <property type="match status" value="1"/>
</dbReference>
<dbReference type="Gene3D" id="1.10.10.60">
    <property type="entry name" value="Homeodomain-like"/>
    <property type="match status" value="1"/>
</dbReference>
<dbReference type="SUPFAM" id="SSF46689">
    <property type="entry name" value="Homeodomain-like"/>
    <property type="match status" value="1"/>
</dbReference>
<accession>A0A846TKF9</accession>
<dbReference type="InterPro" id="IPR025944">
    <property type="entry name" value="Sigma_54_int_dom_CS"/>
</dbReference>
<dbReference type="GO" id="GO:0005524">
    <property type="term" value="F:ATP binding"/>
    <property type="evidence" value="ECO:0007669"/>
    <property type="project" value="UniProtKB-KW"/>
</dbReference>
<dbReference type="PROSITE" id="PS50110">
    <property type="entry name" value="RESPONSE_REGULATORY"/>
    <property type="match status" value="1"/>
</dbReference>
<feature type="modified residue" description="4-aspartylphosphate" evidence="5">
    <location>
        <position position="53"/>
    </location>
</feature>
<dbReference type="SUPFAM" id="SSF52172">
    <property type="entry name" value="CheY-like"/>
    <property type="match status" value="1"/>
</dbReference>
<reference evidence="8 9" key="1">
    <citation type="submission" date="2020-03" db="EMBL/GenBank/DDBJ databases">
        <authorList>
            <person name="Sun Q."/>
        </authorList>
    </citation>
    <scope>NUCLEOTIDE SEQUENCE [LARGE SCALE GENOMIC DNA]</scope>
    <source>
        <strain evidence="8 9">KACC 21451</strain>
    </source>
</reference>
<evidence type="ECO:0000259" key="6">
    <source>
        <dbReference type="PROSITE" id="PS50045"/>
    </source>
</evidence>
<feature type="domain" description="Sigma-54 factor interaction" evidence="6">
    <location>
        <begin position="143"/>
        <end position="371"/>
    </location>
</feature>
<dbReference type="Gene3D" id="3.40.50.300">
    <property type="entry name" value="P-loop containing nucleotide triphosphate hydrolases"/>
    <property type="match status" value="1"/>
</dbReference>
<dbReference type="PROSITE" id="PS00688">
    <property type="entry name" value="SIGMA54_INTERACT_3"/>
    <property type="match status" value="1"/>
</dbReference>
<keyword evidence="1" id="KW-0547">Nucleotide-binding</keyword>
<dbReference type="SMART" id="SM00448">
    <property type="entry name" value="REC"/>
    <property type="match status" value="1"/>
</dbReference>
<dbReference type="Pfam" id="PF00158">
    <property type="entry name" value="Sigma54_activat"/>
    <property type="match status" value="1"/>
</dbReference>
<evidence type="ECO:0000256" key="2">
    <source>
        <dbReference type="ARBA" id="ARBA00022840"/>
    </source>
</evidence>
<dbReference type="InterPro" id="IPR003593">
    <property type="entry name" value="AAA+_ATPase"/>
</dbReference>
<dbReference type="InterPro" id="IPR002197">
    <property type="entry name" value="HTH_Fis"/>
</dbReference>
<dbReference type="SMART" id="SM00382">
    <property type="entry name" value="AAA"/>
    <property type="match status" value="1"/>
</dbReference>
<evidence type="ECO:0000313" key="8">
    <source>
        <dbReference type="EMBL" id="NKE05867.1"/>
    </source>
</evidence>
<dbReference type="InterPro" id="IPR009057">
    <property type="entry name" value="Homeodomain-like_sf"/>
</dbReference>
<dbReference type="AlphaFoldDB" id="A0A846TKF9"/>
<dbReference type="GO" id="GO:0043565">
    <property type="term" value="F:sequence-specific DNA binding"/>
    <property type="evidence" value="ECO:0007669"/>
    <property type="project" value="InterPro"/>
</dbReference>
<organism evidence="8 9">
    <name type="scientific">Mesobacillus selenatarsenatis</name>
    <dbReference type="NCBI Taxonomy" id="388741"/>
    <lineage>
        <taxon>Bacteria</taxon>
        <taxon>Bacillati</taxon>
        <taxon>Bacillota</taxon>
        <taxon>Bacilli</taxon>
        <taxon>Bacillales</taxon>
        <taxon>Bacillaceae</taxon>
        <taxon>Mesobacillus</taxon>
    </lineage>
</organism>
<evidence type="ECO:0000256" key="5">
    <source>
        <dbReference type="PROSITE-ProRule" id="PRU00169"/>
    </source>
</evidence>
<dbReference type="InterPro" id="IPR002078">
    <property type="entry name" value="Sigma_54_int"/>
</dbReference>
<evidence type="ECO:0000259" key="7">
    <source>
        <dbReference type="PROSITE" id="PS50110"/>
    </source>
</evidence>
<keyword evidence="5" id="KW-0597">Phosphoprotein</keyword>
<evidence type="ECO:0000256" key="1">
    <source>
        <dbReference type="ARBA" id="ARBA00022741"/>
    </source>
</evidence>
<dbReference type="Gene3D" id="1.10.8.60">
    <property type="match status" value="1"/>
</dbReference>
<dbReference type="PRINTS" id="PR01590">
    <property type="entry name" value="HTHFIS"/>
</dbReference>
<protein>
    <submittedName>
        <fullName evidence="8">Sigma-54-dependent Fis family transcriptional regulator</fullName>
    </submittedName>
</protein>
<dbReference type="GO" id="GO:0006355">
    <property type="term" value="P:regulation of DNA-templated transcription"/>
    <property type="evidence" value="ECO:0007669"/>
    <property type="project" value="InterPro"/>
</dbReference>
<dbReference type="Gene3D" id="3.40.50.2300">
    <property type="match status" value="1"/>
</dbReference>